<dbReference type="AlphaFoldDB" id="A0A816CNN7"/>
<dbReference type="PANTHER" id="PTHR12245">
    <property type="entry name" value="SPRY DOMAIN CONTAINING SOCS BOX PROTEIN"/>
    <property type="match status" value="1"/>
</dbReference>
<dbReference type="InterPro" id="IPR043136">
    <property type="entry name" value="B30.2/SPRY_sf"/>
</dbReference>
<dbReference type="InterPro" id="IPR001870">
    <property type="entry name" value="B30.2/SPRY"/>
</dbReference>
<dbReference type="GO" id="GO:0043161">
    <property type="term" value="P:proteasome-mediated ubiquitin-dependent protein catabolic process"/>
    <property type="evidence" value="ECO:0007669"/>
    <property type="project" value="TreeGrafter"/>
</dbReference>
<comment type="caution">
    <text evidence="3">The sequence shown here is derived from an EMBL/GenBank/DDBJ whole genome shotgun (WGS) entry which is preliminary data.</text>
</comment>
<dbReference type="Pfam" id="PF00622">
    <property type="entry name" value="SPRY"/>
    <property type="match status" value="1"/>
</dbReference>
<dbReference type="InterPro" id="IPR050672">
    <property type="entry name" value="FBXO45-Fsn/SPSB_families"/>
</dbReference>
<sequence length="270" mass="30553">MASDILPTTSMNQKHRNVSNGGRHRSTARSDPTSILPPLSWSSTSLMCHLQSEHHFRRNCFDSHWKWVKLHSTDSTTILLDNNQQILFHPRTSSSTQVILADQPLPSNGKHYWEIYMPAVYGTSIMFGIATNKQQLTSSSFINLIGNDEHGWGLSHRGLLWHNGSSHQYLSEPIEPLQPVLIGLEFDADARTLSYTINKQSLGIAFRNLPTNVSLYPAVSSTSAQSTMVLKHRCKLCSNLREICLKYIKSLGYKELYDALLPRHLIEQLL</sequence>
<proteinExistence type="predicted"/>
<dbReference type="Proteomes" id="UP000663828">
    <property type="component" value="Unassembled WGS sequence"/>
</dbReference>
<dbReference type="InterPro" id="IPR003877">
    <property type="entry name" value="SPRY_dom"/>
</dbReference>
<keyword evidence="4" id="KW-1185">Reference proteome</keyword>
<dbReference type="SMART" id="SM00449">
    <property type="entry name" value="SPRY"/>
    <property type="match status" value="1"/>
</dbReference>
<evidence type="ECO:0000256" key="1">
    <source>
        <dbReference type="SAM" id="MobiDB-lite"/>
    </source>
</evidence>
<evidence type="ECO:0000313" key="4">
    <source>
        <dbReference type="Proteomes" id="UP000663828"/>
    </source>
</evidence>
<feature type="domain" description="B30.2/SPRY" evidence="2">
    <location>
        <begin position="35"/>
        <end position="236"/>
    </location>
</feature>
<dbReference type="PANTHER" id="PTHR12245:SF12">
    <property type="entry name" value="SPRY DOMAIN-CONTAINING SOCS BOX PROTEIN 3"/>
    <property type="match status" value="1"/>
</dbReference>
<dbReference type="GO" id="GO:0019005">
    <property type="term" value="C:SCF ubiquitin ligase complex"/>
    <property type="evidence" value="ECO:0007669"/>
    <property type="project" value="TreeGrafter"/>
</dbReference>
<dbReference type="PROSITE" id="PS50188">
    <property type="entry name" value="B302_SPRY"/>
    <property type="match status" value="1"/>
</dbReference>
<name>A0A816CNN7_ADIRI</name>
<feature type="region of interest" description="Disordered" evidence="1">
    <location>
        <begin position="1"/>
        <end position="36"/>
    </location>
</feature>
<protein>
    <recommendedName>
        <fullName evidence="2">B30.2/SPRY domain-containing protein</fullName>
    </recommendedName>
</protein>
<evidence type="ECO:0000313" key="3">
    <source>
        <dbReference type="EMBL" id="CAF1625736.1"/>
    </source>
</evidence>
<dbReference type="SUPFAM" id="SSF49899">
    <property type="entry name" value="Concanavalin A-like lectins/glucanases"/>
    <property type="match status" value="1"/>
</dbReference>
<reference evidence="3" key="1">
    <citation type="submission" date="2021-02" db="EMBL/GenBank/DDBJ databases">
        <authorList>
            <person name="Nowell W R."/>
        </authorList>
    </citation>
    <scope>NUCLEOTIDE SEQUENCE</scope>
</reference>
<organism evidence="3 4">
    <name type="scientific">Adineta ricciae</name>
    <name type="common">Rotifer</name>
    <dbReference type="NCBI Taxonomy" id="249248"/>
    <lineage>
        <taxon>Eukaryota</taxon>
        <taxon>Metazoa</taxon>
        <taxon>Spiralia</taxon>
        <taxon>Gnathifera</taxon>
        <taxon>Rotifera</taxon>
        <taxon>Eurotatoria</taxon>
        <taxon>Bdelloidea</taxon>
        <taxon>Adinetida</taxon>
        <taxon>Adinetidae</taxon>
        <taxon>Adineta</taxon>
    </lineage>
</organism>
<dbReference type="Gene3D" id="2.60.120.920">
    <property type="match status" value="1"/>
</dbReference>
<dbReference type="EMBL" id="CAJNOR010007934">
    <property type="protein sequence ID" value="CAF1625736.1"/>
    <property type="molecule type" value="Genomic_DNA"/>
</dbReference>
<feature type="compositionally biased region" description="Polar residues" evidence="1">
    <location>
        <begin position="1"/>
        <end position="12"/>
    </location>
</feature>
<evidence type="ECO:0000259" key="2">
    <source>
        <dbReference type="PROSITE" id="PS50188"/>
    </source>
</evidence>
<dbReference type="InterPro" id="IPR013320">
    <property type="entry name" value="ConA-like_dom_sf"/>
</dbReference>
<feature type="compositionally biased region" description="Basic residues" evidence="1">
    <location>
        <begin position="13"/>
        <end position="27"/>
    </location>
</feature>
<gene>
    <name evidence="3" type="ORF">XAT740_LOCUS50881</name>
</gene>
<accession>A0A816CNN7</accession>